<evidence type="ECO:0000256" key="5">
    <source>
        <dbReference type="SAM" id="Phobius"/>
    </source>
</evidence>
<dbReference type="GO" id="GO:0005886">
    <property type="term" value="C:plasma membrane"/>
    <property type="evidence" value="ECO:0007669"/>
    <property type="project" value="TreeGrafter"/>
</dbReference>
<dbReference type="PANTHER" id="PTHR10846:SF8">
    <property type="entry name" value="INNER MEMBRANE PROTEIN YRBG"/>
    <property type="match status" value="1"/>
</dbReference>
<evidence type="ECO:0000313" key="7">
    <source>
        <dbReference type="EMBL" id="SHE31836.1"/>
    </source>
</evidence>
<feature type="transmembrane region" description="Helical" evidence="5">
    <location>
        <begin position="170"/>
        <end position="188"/>
    </location>
</feature>
<evidence type="ECO:0000259" key="6">
    <source>
        <dbReference type="Pfam" id="PF01699"/>
    </source>
</evidence>
<sequence>MNYIILILGFILLIKGADIFVDGASSIAKKIGIPSVIVGLTIVSIGTSSPELAVSVISSVQGNNGIALGNVLGSNIFNSLVVLGGTALVMPIIIKKATVKRDFFVNLLVTLVLFFLTFDSLFFSKENVISRLDGLILVILCFIYMFLLIKSAKNSNIDENLTEKEKNISIPLKILMSILGILGIVIGGKLVVDSATNIAYSLGMSEKLVGLTIVAAGTSLPELVTSIVAALKGETDIAIGNVLGSNIFNILLILGLSSLISPIPVSKTLIFDFVFLIVVCIFIGALVFFNKNKKVKKLSKVEGLVLVGLYIGYMVYIIIRN</sequence>
<evidence type="ECO:0000256" key="3">
    <source>
        <dbReference type="ARBA" id="ARBA00022989"/>
    </source>
</evidence>
<dbReference type="InterPro" id="IPR044880">
    <property type="entry name" value="NCX_ion-bd_dom_sf"/>
</dbReference>
<accession>A0A1M4SI24</accession>
<feature type="domain" description="Sodium/calcium exchanger membrane region" evidence="6">
    <location>
        <begin position="3"/>
        <end position="149"/>
    </location>
</feature>
<evidence type="ECO:0000313" key="8">
    <source>
        <dbReference type="Proteomes" id="UP000184035"/>
    </source>
</evidence>
<organism evidence="7 8">
    <name type="scientific">Clostridium fallax</name>
    <dbReference type="NCBI Taxonomy" id="1533"/>
    <lineage>
        <taxon>Bacteria</taxon>
        <taxon>Bacillati</taxon>
        <taxon>Bacillota</taxon>
        <taxon>Clostridia</taxon>
        <taxon>Eubacteriales</taxon>
        <taxon>Clostridiaceae</taxon>
        <taxon>Clostridium</taxon>
    </lineage>
</organism>
<dbReference type="Proteomes" id="UP000184035">
    <property type="component" value="Unassembled WGS sequence"/>
</dbReference>
<dbReference type="EMBL" id="FQVM01000001">
    <property type="protein sequence ID" value="SHE31836.1"/>
    <property type="molecule type" value="Genomic_DNA"/>
</dbReference>
<feature type="transmembrane region" description="Helical" evidence="5">
    <location>
        <begin position="208"/>
        <end position="231"/>
    </location>
</feature>
<evidence type="ECO:0000256" key="2">
    <source>
        <dbReference type="ARBA" id="ARBA00022692"/>
    </source>
</evidence>
<dbReference type="Pfam" id="PF01699">
    <property type="entry name" value="Na_Ca_ex"/>
    <property type="match status" value="2"/>
</dbReference>
<dbReference type="STRING" id="1533.SAMN05443638_10138"/>
<dbReference type="GO" id="GO:0006874">
    <property type="term" value="P:intracellular calcium ion homeostasis"/>
    <property type="evidence" value="ECO:0007669"/>
    <property type="project" value="TreeGrafter"/>
</dbReference>
<feature type="transmembrane region" description="Helical" evidence="5">
    <location>
        <begin position="129"/>
        <end position="149"/>
    </location>
</feature>
<protein>
    <submittedName>
        <fullName evidence="7">Cation:H+ antiporter</fullName>
    </submittedName>
</protein>
<feature type="transmembrane region" description="Helical" evidence="5">
    <location>
        <begin position="243"/>
        <end position="263"/>
    </location>
</feature>
<dbReference type="GO" id="GO:0008273">
    <property type="term" value="F:calcium, potassium:sodium antiporter activity"/>
    <property type="evidence" value="ECO:0007669"/>
    <property type="project" value="TreeGrafter"/>
</dbReference>
<feature type="transmembrane region" description="Helical" evidence="5">
    <location>
        <begin position="301"/>
        <end position="319"/>
    </location>
</feature>
<reference evidence="7 8" key="1">
    <citation type="submission" date="2016-11" db="EMBL/GenBank/DDBJ databases">
        <authorList>
            <person name="Jaros S."/>
            <person name="Januszkiewicz K."/>
            <person name="Wedrychowicz H."/>
        </authorList>
    </citation>
    <scope>NUCLEOTIDE SEQUENCE [LARGE SCALE GENOMIC DNA]</scope>
    <source>
        <strain evidence="7 8">DSM 2631</strain>
    </source>
</reference>
<keyword evidence="4 5" id="KW-0472">Membrane</keyword>
<name>A0A1M4SI24_9CLOT</name>
<dbReference type="InterPro" id="IPR004481">
    <property type="entry name" value="K/Na/Ca-exchanger"/>
</dbReference>
<proteinExistence type="predicted"/>
<keyword evidence="3 5" id="KW-1133">Transmembrane helix</keyword>
<keyword evidence="8" id="KW-1185">Reference proteome</keyword>
<dbReference type="NCBIfam" id="TIGR00367">
    <property type="entry name" value="calcium/sodium antiporter"/>
    <property type="match status" value="1"/>
</dbReference>
<dbReference type="AlphaFoldDB" id="A0A1M4SI24"/>
<dbReference type="PANTHER" id="PTHR10846">
    <property type="entry name" value="SODIUM/POTASSIUM/CALCIUM EXCHANGER"/>
    <property type="match status" value="1"/>
</dbReference>
<comment type="subcellular location">
    <subcellularLocation>
        <location evidence="1">Membrane</location>
        <topology evidence="1">Multi-pass membrane protein</topology>
    </subcellularLocation>
</comment>
<feature type="domain" description="Sodium/calcium exchanger membrane region" evidence="6">
    <location>
        <begin position="174"/>
        <end position="318"/>
    </location>
</feature>
<keyword evidence="2 5" id="KW-0812">Transmembrane</keyword>
<feature type="transmembrane region" description="Helical" evidence="5">
    <location>
        <begin position="76"/>
        <end position="94"/>
    </location>
</feature>
<feature type="transmembrane region" description="Helical" evidence="5">
    <location>
        <begin position="103"/>
        <end position="123"/>
    </location>
</feature>
<evidence type="ECO:0000256" key="1">
    <source>
        <dbReference type="ARBA" id="ARBA00004141"/>
    </source>
</evidence>
<evidence type="ECO:0000256" key="4">
    <source>
        <dbReference type="ARBA" id="ARBA00023136"/>
    </source>
</evidence>
<dbReference type="RefSeq" id="WP_072892212.1">
    <property type="nucleotide sequence ID" value="NZ_FQVM01000001.1"/>
</dbReference>
<feature type="transmembrane region" description="Helical" evidence="5">
    <location>
        <begin position="269"/>
        <end position="289"/>
    </location>
</feature>
<dbReference type="GO" id="GO:0005262">
    <property type="term" value="F:calcium channel activity"/>
    <property type="evidence" value="ECO:0007669"/>
    <property type="project" value="TreeGrafter"/>
</dbReference>
<gene>
    <name evidence="7" type="ORF">SAMN05443638_10138</name>
</gene>
<dbReference type="Gene3D" id="1.20.1420.30">
    <property type="entry name" value="NCX, central ion-binding region"/>
    <property type="match status" value="1"/>
</dbReference>
<dbReference type="OrthoDB" id="9794225at2"/>
<dbReference type="InterPro" id="IPR004837">
    <property type="entry name" value="NaCa_Exmemb"/>
</dbReference>